<comment type="caution">
    <text evidence="1">The sequence shown here is derived from an EMBL/GenBank/DDBJ whole genome shotgun (WGS) entry which is preliminary data.</text>
</comment>
<protein>
    <submittedName>
        <fullName evidence="1">Uncharacterized protein</fullName>
    </submittedName>
</protein>
<proteinExistence type="predicted"/>
<evidence type="ECO:0000313" key="1">
    <source>
        <dbReference type="EMBL" id="GAD01153.1"/>
    </source>
</evidence>
<dbReference type="Proteomes" id="UP000014461">
    <property type="component" value="Unassembled WGS sequence"/>
</dbReference>
<keyword evidence="2" id="KW-1185">Reference proteome</keyword>
<dbReference type="AlphaFoldDB" id="R9PIS0"/>
<sequence>MLVEEGVIIKSALNTWPNSYSRPSALTAYFARLMPISW</sequence>
<gene>
    <name evidence="1" type="ORF">AALB_1233</name>
</gene>
<evidence type="ECO:0000313" key="2">
    <source>
        <dbReference type="Proteomes" id="UP000014461"/>
    </source>
</evidence>
<dbReference type="EMBL" id="BARX01000006">
    <property type="protein sequence ID" value="GAD01153.1"/>
    <property type="molecule type" value="Genomic_DNA"/>
</dbReference>
<name>R9PIS0_AGAAL</name>
<reference evidence="1" key="1">
    <citation type="journal article" date="2013" name="Genome Announc.">
        <title>Draft Genome Sequence of Agarivorans albus Strain MKT 106T, an Agarolytic Marine Bacterium.</title>
        <authorList>
            <person name="Yasuike M."/>
            <person name="Nakamura Y."/>
            <person name="Kai W."/>
            <person name="Fujiwara A."/>
            <person name="Fukui Y."/>
            <person name="Satomi M."/>
            <person name="Sano M."/>
        </authorList>
    </citation>
    <scope>NUCLEOTIDE SEQUENCE [LARGE SCALE GENOMIC DNA]</scope>
</reference>
<organism evidence="1 2">
    <name type="scientific">Agarivorans albus MKT 106</name>
    <dbReference type="NCBI Taxonomy" id="1331007"/>
    <lineage>
        <taxon>Bacteria</taxon>
        <taxon>Pseudomonadati</taxon>
        <taxon>Pseudomonadota</taxon>
        <taxon>Gammaproteobacteria</taxon>
        <taxon>Alteromonadales</taxon>
        <taxon>Alteromonadaceae</taxon>
        <taxon>Agarivorans</taxon>
    </lineage>
</organism>
<accession>R9PIS0</accession>